<gene>
    <name evidence="7" type="ORF">SLS63_005506</name>
</gene>
<dbReference type="Proteomes" id="UP001430848">
    <property type="component" value="Unassembled WGS sequence"/>
</dbReference>
<evidence type="ECO:0000256" key="1">
    <source>
        <dbReference type="ARBA" id="ARBA00004141"/>
    </source>
</evidence>
<evidence type="ECO:0000256" key="6">
    <source>
        <dbReference type="SAM" id="Phobius"/>
    </source>
</evidence>
<name>A0ABR1PB02_DIAER</name>
<dbReference type="InterPro" id="IPR036259">
    <property type="entry name" value="MFS_trans_sf"/>
</dbReference>
<dbReference type="PANTHER" id="PTHR48022">
    <property type="entry name" value="PLASTIDIC GLUCOSE TRANSPORTER 4"/>
    <property type="match status" value="1"/>
</dbReference>
<reference evidence="7 8" key="1">
    <citation type="submission" date="2024-02" db="EMBL/GenBank/DDBJ databases">
        <title>De novo assembly and annotation of 12 fungi associated with fruit tree decline syndrome in Ontario, Canada.</title>
        <authorList>
            <person name="Sulman M."/>
            <person name="Ellouze W."/>
            <person name="Ilyukhin E."/>
        </authorList>
    </citation>
    <scope>NUCLEOTIDE SEQUENCE [LARGE SCALE GENOMIC DNA]</scope>
    <source>
        <strain evidence="7 8">M169</strain>
    </source>
</reference>
<accession>A0ABR1PB02</accession>
<feature type="transmembrane region" description="Helical" evidence="6">
    <location>
        <begin position="69"/>
        <end position="89"/>
    </location>
</feature>
<comment type="subcellular location">
    <subcellularLocation>
        <location evidence="1">Membrane</location>
        <topology evidence="1">Multi-pass membrane protein</topology>
    </subcellularLocation>
</comment>
<comment type="caution">
    <text evidence="7">The sequence shown here is derived from an EMBL/GenBank/DDBJ whole genome shotgun (WGS) entry which is preliminary data.</text>
</comment>
<keyword evidence="4 6" id="KW-0472">Membrane</keyword>
<dbReference type="PANTHER" id="PTHR48022:SF26">
    <property type="entry name" value="MAJOR FACILITATOR SUPERFAMILY (MFS) PROFILE DOMAIN-CONTAINING PROTEIN-RELATED"/>
    <property type="match status" value="1"/>
</dbReference>
<sequence length="228" mass="25526">MIVGRLVNGKNIGDSTVTAEFQSIKAAIQMERDDRVPLIDVLCHRDKSQNFRRLILGCGTQFMQQFSGINALVATAMFILYHVFFGLGYSSVPWVYSAEVSSLGWRTRGAAAATSVNWLGGFVVVQFTKVGLDNLQWRFFLMFGIFCFAFGPVVYFFYPETANRTLEDMDQIFIHNPSAFVFTDRAATQSKRPDNLIEAETARIAQMANRSQEATLSGNEKNASDTNI</sequence>
<proteinExistence type="predicted"/>
<dbReference type="EMBL" id="JAKNSF020000023">
    <property type="protein sequence ID" value="KAK7731231.1"/>
    <property type="molecule type" value="Genomic_DNA"/>
</dbReference>
<evidence type="ECO:0000313" key="7">
    <source>
        <dbReference type="EMBL" id="KAK7731231.1"/>
    </source>
</evidence>
<dbReference type="SUPFAM" id="SSF103473">
    <property type="entry name" value="MFS general substrate transporter"/>
    <property type="match status" value="1"/>
</dbReference>
<dbReference type="InterPro" id="IPR050360">
    <property type="entry name" value="MFS_Sugar_Transporters"/>
</dbReference>
<feature type="transmembrane region" description="Helical" evidence="6">
    <location>
        <begin position="139"/>
        <end position="158"/>
    </location>
</feature>
<keyword evidence="3 6" id="KW-1133">Transmembrane helix</keyword>
<keyword evidence="8" id="KW-1185">Reference proteome</keyword>
<evidence type="ECO:0000256" key="5">
    <source>
        <dbReference type="SAM" id="MobiDB-lite"/>
    </source>
</evidence>
<organism evidence="7 8">
    <name type="scientific">Diaporthe eres</name>
    <name type="common">Phomopsis oblonga</name>
    <dbReference type="NCBI Taxonomy" id="83184"/>
    <lineage>
        <taxon>Eukaryota</taxon>
        <taxon>Fungi</taxon>
        <taxon>Dikarya</taxon>
        <taxon>Ascomycota</taxon>
        <taxon>Pezizomycotina</taxon>
        <taxon>Sordariomycetes</taxon>
        <taxon>Sordariomycetidae</taxon>
        <taxon>Diaporthales</taxon>
        <taxon>Diaporthaceae</taxon>
        <taxon>Diaporthe</taxon>
        <taxon>Diaporthe eres species complex</taxon>
    </lineage>
</organism>
<evidence type="ECO:0008006" key="9">
    <source>
        <dbReference type="Google" id="ProtNLM"/>
    </source>
</evidence>
<evidence type="ECO:0000256" key="4">
    <source>
        <dbReference type="ARBA" id="ARBA00023136"/>
    </source>
</evidence>
<evidence type="ECO:0000313" key="8">
    <source>
        <dbReference type="Proteomes" id="UP001430848"/>
    </source>
</evidence>
<protein>
    <recommendedName>
        <fullName evidence="9">Major facilitator superfamily (MFS) profile domain-containing protein</fullName>
    </recommendedName>
</protein>
<dbReference type="Gene3D" id="1.20.1250.20">
    <property type="entry name" value="MFS general substrate transporter like domains"/>
    <property type="match status" value="2"/>
</dbReference>
<evidence type="ECO:0000256" key="2">
    <source>
        <dbReference type="ARBA" id="ARBA00022692"/>
    </source>
</evidence>
<keyword evidence="2 6" id="KW-0812">Transmembrane</keyword>
<dbReference type="Pfam" id="PF00083">
    <property type="entry name" value="Sugar_tr"/>
    <property type="match status" value="2"/>
</dbReference>
<dbReference type="InterPro" id="IPR005828">
    <property type="entry name" value="MFS_sugar_transport-like"/>
</dbReference>
<feature type="region of interest" description="Disordered" evidence="5">
    <location>
        <begin position="209"/>
        <end position="228"/>
    </location>
</feature>
<evidence type="ECO:0000256" key="3">
    <source>
        <dbReference type="ARBA" id="ARBA00022989"/>
    </source>
</evidence>